<dbReference type="EMBL" id="CADCWL010000120">
    <property type="protein sequence ID" value="CAA9568149.1"/>
    <property type="molecule type" value="Genomic_DNA"/>
</dbReference>
<organism evidence="2">
    <name type="scientific">uncultured Thermomicrobiales bacterium</name>
    <dbReference type="NCBI Taxonomy" id="1645740"/>
    <lineage>
        <taxon>Bacteria</taxon>
        <taxon>Pseudomonadati</taxon>
        <taxon>Thermomicrobiota</taxon>
        <taxon>Thermomicrobia</taxon>
        <taxon>Thermomicrobiales</taxon>
        <taxon>environmental samples</taxon>
    </lineage>
</organism>
<feature type="region of interest" description="Disordered" evidence="1">
    <location>
        <begin position="1"/>
        <end position="70"/>
    </location>
</feature>
<feature type="compositionally biased region" description="Polar residues" evidence="1">
    <location>
        <begin position="60"/>
        <end position="70"/>
    </location>
</feature>
<evidence type="ECO:0000313" key="2">
    <source>
        <dbReference type="EMBL" id="CAA9568149.1"/>
    </source>
</evidence>
<protein>
    <submittedName>
        <fullName evidence="2">Uncharacterized protein</fullName>
    </submittedName>
</protein>
<accession>A0A6J4V4C6</accession>
<gene>
    <name evidence="2" type="ORF">AVDCRST_MAG19-2486</name>
</gene>
<name>A0A6J4V4C6_9BACT</name>
<sequence length="167" mass="17394">MRAGPGRFGPIFAVRSTRDPSPATTEGPGGASTQTSRARSDDWPGLSAYASPAATAARTMGQTAGQSTSTYGRIRTVASSSCRVAVSVTRYLPRTRSPKRSSASLLEPSEWPRDADGTLGMILARLDLGALLAELEREPVPSTAARSSRPLHTAPQPHGLADPAGVP</sequence>
<feature type="region of interest" description="Disordered" evidence="1">
    <location>
        <begin position="138"/>
        <end position="167"/>
    </location>
</feature>
<dbReference type="AlphaFoldDB" id="A0A6J4V4C6"/>
<feature type="region of interest" description="Disordered" evidence="1">
    <location>
        <begin position="94"/>
        <end position="114"/>
    </location>
</feature>
<feature type="compositionally biased region" description="Low complexity" evidence="1">
    <location>
        <begin position="48"/>
        <end position="57"/>
    </location>
</feature>
<proteinExistence type="predicted"/>
<evidence type="ECO:0000256" key="1">
    <source>
        <dbReference type="SAM" id="MobiDB-lite"/>
    </source>
</evidence>
<reference evidence="2" key="1">
    <citation type="submission" date="2020-02" db="EMBL/GenBank/DDBJ databases">
        <authorList>
            <person name="Meier V. D."/>
        </authorList>
    </citation>
    <scope>NUCLEOTIDE SEQUENCE</scope>
    <source>
        <strain evidence="2">AVDCRST_MAG19</strain>
    </source>
</reference>